<dbReference type="PANTHER" id="PTHR47152:SF4">
    <property type="entry name" value="SLR0445 PROTEIN"/>
    <property type="match status" value="1"/>
</dbReference>
<dbReference type="InterPro" id="IPR012296">
    <property type="entry name" value="Nuclease_put_TT1808"/>
</dbReference>
<protein>
    <submittedName>
        <fullName evidence="2">Uma2 family endonuclease</fullName>
    </submittedName>
</protein>
<gene>
    <name evidence="2" type="ORF">PMG71_00010</name>
</gene>
<keyword evidence="3" id="KW-1185">Reference proteome</keyword>
<feature type="domain" description="Putative restriction endonuclease" evidence="1">
    <location>
        <begin position="32"/>
        <end position="177"/>
    </location>
</feature>
<reference evidence="2 3" key="1">
    <citation type="submission" date="2023-01" db="EMBL/GenBank/DDBJ databases">
        <title>Novel diversity within Roseofilum (Cyanobacteria; Desertifilaceae) from marine benthic mats with descriptions of four novel species.</title>
        <authorList>
            <person name="Wang Y."/>
            <person name="Berthold D.E."/>
            <person name="Hu J."/>
            <person name="Lefler F.W."/>
            <person name="Laughinghouse H.D. IV."/>
        </authorList>
    </citation>
    <scope>NUCLEOTIDE SEQUENCE [LARGE SCALE GENOMIC DNA]</scope>
    <source>
        <strain evidence="2 3">BLCC-M154</strain>
    </source>
</reference>
<name>A0ABT7ALN1_9CYAN</name>
<dbReference type="Gene3D" id="3.90.1570.10">
    <property type="entry name" value="tt1808, chain A"/>
    <property type="match status" value="1"/>
</dbReference>
<keyword evidence="2" id="KW-0255">Endonuclease</keyword>
<dbReference type="RefSeq" id="WP_283751573.1">
    <property type="nucleotide sequence ID" value="NZ_JAQOSP010000001.1"/>
</dbReference>
<dbReference type="InterPro" id="IPR011335">
    <property type="entry name" value="Restrct_endonuc-II-like"/>
</dbReference>
<accession>A0ABT7ALN1</accession>
<dbReference type="InterPro" id="IPR008538">
    <property type="entry name" value="Uma2"/>
</dbReference>
<evidence type="ECO:0000313" key="2">
    <source>
        <dbReference type="EMBL" id="MDJ1167805.1"/>
    </source>
</evidence>
<comment type="caution">
    <text evidence="2">The sequence shown here is derived from an EMBL/GenBank/DDBJ whole genome shotgun (WGS) entry which is preliminary data.</text>
</comment>
<sequence length="211" mass="24157">MKVTVDIPAIALSQLVAPTLMEPRITLNNISWQQYETLVTTLSPSRNLRLSYNQGLLEIMTTSSQHERIKSLIRRLLETYAWVENLDFYSYGSTTFRNQAAARGLEADESYCIGELREVPDLAIEVVITSGGIDKLDIYQGLGIKEVWFWQDNCFTLYQLVDATTGYQEIERSQLLPHLDLALLCQFIDPEQEPQMVRAYHQALQSYSATR</sequence>
<evidence type="ECO:0000313" key="3">
    <source>
        <dbReference type="Proteomes" id="UP001235303"/>
    </source>
</evidence>
<dbReference type="Proteomes" id="UP001235303">
    <property type="component" value="Unassembled WGS sequence"/>
</dbReference>
<dbReference type="PANTHER" id="PTHR47152">
    <property type="entry name" value="SLR2084 PROTEIN-RELATED"/>
    <property type="match status" value="1"/>
</dbReference>
<dbReference type="Pfam" id="PF05685">
    <property type="entry name" value="Uma2"/>
    <property type="match status" value="1"/>
</dbReference>
<dbReference type="EMBL" id="JAQOSP010000001">
    <property type="protein sequence ID" value="MDJ1167805.1"/>
    <property type="molecule type" value="Genomic_DNA"/>
</dbReference>
<keyword evidence="2" id="KW-0378">Hydrolase</keyword>
<dbReference type="GO" id="GO:0004519">
    <property type="term" value="F:endonuclease activity"/>
    <property type="evidence" value="ECO:0007669"/>
    <property type="project" value="UniProtKB-KW"/>
</dbReference>
<proteinExistence type="predicted"/>
<keyword evidence="2" id="KW-0540">Nuclease</keyword>
<dbReference type="CDD" id="cd06260">
    <property type="entry name" value="DUF820-like"/>
    <property type="match status" value="1"/>
</dbReference>
<evidence type="ECO:0000259" key="1">
    <source>
        <dbReference type="Pfam" id="PF05685"/>
    </source>
</evidence>
<organism evidence="2 3">
    <name type="scientific">Roseofilum acuticapitatum BLCC-M154</name>
    <dbReference type="NCBI Taxonomy" id="3022444"/>
    <lineage>
        <taxon>Bacteria</taxon>
        <taxon>Bacillati</taxon>
        <taxon>Cyanobacteriota</taxon>
        <taxon>Cyanophyceae</taxon>
        <taxon>Desertifilales</taxon>
        <taxon>Desertifilaceae</taxon>
        <taxon>Roseofilum</taxon>
        <taxon>Roseofilum acuticapitatum</taxon>
    </lineage>
</organism>
<dbReference type="SUPFAM" id="SSF52980">
    <property type="entry name" value="Restriction endonuclease-like"/>
    <property type="match status" value="1"/>
</dbReference>